<evidence type="ECO:0000313" key="1">
    <source>
        <dbReference type="EMBL" id="MCC8363366.1"/>
    </source>
</evidence>
<name>A0ABS8JIE6_9GAMM</name>
<comment type="caution">
    <text evidence="1">The sequence shown here is derived from an EMBL/GenBank/DDBJ whole genome shotgun (WGS) entry which is preliminary data.</text>
</comment>
<organism evidence="1 2">
    <name type="scientific">Noviluteimonas lactosilytica</name>
    <dbReference type="NCBI Taxonomy" id="2888523"/>
    <lineage>
        <taxon>Bacteria</taxon>
        <taxon>Pseudomonadati</taxon>
        <taxon>Pseudomonadota</taxon>
        <taxon>Gammaproteobacteria</taxon>
        <taxon>Lysobacterales</taxon>
        <taxon>Lysobacteraceae</taxon>
        <taxon>Noviluteimonas</taxon>
    </lineage>
</organism>
<keyword evidence="2" id="KW-1185">Reference proteome</keyword>
<dbReference type="EMBL" id="JAJGAK010000002">
    <property type="protein sequence ID" value="MCC8363366.1"/>
    <property type="molecule type" value="Genomic_DNA"/>
</dbReference>
<proteinExistence type="predicted"/>
<dbReference type="RefSeq" id="WP_230526996.1">
    <property type="nucleotide sequence ID" value="NZ_JAJGAK010000002.1"/>
</dbReference>
<gene>
    <name evidence="1" type="ORF">LK996_09810</name>
</gene>
<dbReference type="Proteomes" id="UP001165293">
    <property type="component" value="Unassembled WGS sequence"/>
</dbReference>
<protein>
    <submittedName>
        <fullName evidence="1">Uncharacterized protein</fullName>
    </submittedName>
</protein>
<reference evidence="1" key="1">
    <citation type="submission" date="2021-10" db="EMBL/GenBank/DDBJ databases">
        <authorList>
            <person name="Lyu M."/>
            <person name="Wang X."/>
            <person name="Meng X."/>
            <person name="Xu K."/>
        </authorList>
    </citation>
    <scope>NUCLEOTIDE SEQUENCE</scope>
    <source>
        <strain evidence="1">A6</strain>
    </source>
</reference>
<sequence>MDTDTLACQDLLRQCTQVASFTLALHRVACMYAWRDLEPYAEEAWYQISAARGPMWVEIREFVREAWID</sequence>
<evidence type="ECO:0000313" key="2">
    <source>
        <dbReference type="Proteomes" id="UP001165293"/>
    </source>
</evidence>
<accession>A0ABS8JIE6</accession>